<accession>A0A2P6S275</accession>
<proteinExistence type="predicted"/>
<dbReference type="Gramene" id="PRQ52794">
    <property type="protein sequence ID" value="PRQ52794"/>
    <property type="gene ID" value="RchiOBHm_Chr2g0159371"/>
</dbReference>
<organism evidence="1 2">
    <name type="scientific">Rosa chinensis</name>
    <name type="common">China rose</name>
    <dbReference type="NCBI Taxonomy" id="74649"/>
    <lineage>
        <taxon>Eukaryota</taxon>
        <taxon>Viridiplantae</taxon>
        <taxon>Streptophyta</taxon>
        <taxon>Embryophyta</taxon>
        <taxon>Tracheophyta</taxon>
        <taxon>Spermatophyta</taxon>
        <taxon>Magnoliopsida</taxon>
        <taxon>eudicotyledons</taxon>
        <taxon>Gunneridae</taxon>
        <taxon>Pentapetalae</taxon>
        <taxon>rosids</taxon>
        <taxon>fabids</taxon>
        <taxon>Rosales</taxon>
        <taxon>Rosaceae</taxon>
        <taxon>Rosoideae</taxon>
        <taxon>Rosoideae incertae sedis</taxon>
        <taxon>Rosa</taxon>
    </lineage>
</organism>
<gene>
    <name evidence="1" type="ORF">RchiOBHm_Chr2g0159371</name>
</gene>
<dbReference type="Proteomes" id="UP000238479">
    <property type="component" value="Chromosome 2"/>
</dbReference>
<evidence type="ECO:0000313" key="1">
    <source>
        <dbReference type="EMBL" id="PRQ52794.1"/>
    </source>
</evidence>
<keyword evidence="2" id="KW-1185">Reference proteome</keyword>
<protein>
    <submittedName>
        <fullName evidence="1">Uncharacterized protein</fullName>
    </submittedName>
</protein>
<name>A0A2P6S275_ROSCH</name>
<dbReference type="AlphaFoldDB" id="A0A2P6S275"/>
<dbReference type="EMBL" id="PDCK01000040">
    <property type="protein sequence ID" value="PRQ52794.1"/>
    <property type="molecule type" value="Genomic_DNA"/>
</dbReference>
<reference evidence="1 2" key="1">
    <citation type="journal article" date="2018" name="Nat. Genet.">
        <title>The Rosa genome provides new insights in the design of modern roses.</title>
        <authorList>
            <person name="Bendahmane M."/>
        </authorList>
    </citation>
    <scope>NUCLEOTIDE SEQUENCE [LARGE SCALE GENOMIC DNA]</scope>
    <source>
        <strain evidence="2">cv. Old Blush</strain>
    </source>
</reference>
<comment type="caution">
    <text evidence="1">The sequence shown here is derived from an EMBL/GenBank/DDBJ whole genome shotgun (WGS) entry which is preliminary data.</text>
</comment>
<evidence type="ECO:0000313" key="2">
    <source>
        <dbReference type="Proteomes" id="UP000238479"/>
    </source>
</evidence>
<sequence>MPRNSWLGTSDKKTFFLKVVHLCLLYLASKFQLHRSHFETCTPLEVEAVQEQACSGFLLEFPLLIYPNPSHLT</sequence>